<dbReference type="Proteomes" id="UP001642484">
    <property type="component" value="Unassembled WGS sequence"/>
</dbReference>
<sequence length="802" mass="86946">MWFRYAVLAAILRISLQCANMPGNSPCGMAVIKAMTHDFVLHPDQFVGLTIQSSYTDFQAYFHNAQMHTCPRPCLPMEQACVPYSPSFPGMSQINALRLQRVDHPDWYPELSSKSTDQDFAKVLYQRGTPGVPRVCEADEAAGHFVDMEEAMSQEAQLEKDKVQSALEEVMAAQQREHVRSAIKGVSVVSSAGGDGDGWIEDGSAAEEDGSEQLPDEVDAAAAEESSWVDDPSQDEVVSVPELPEAKAVMTGDGKDVKVDVSKDKDEASKEERKPEEEPAEAKPEHSEERTEAEPEAHASKNKGSAESTPKESSEEKPTEADVNKDKIEEASEEDSKPEEPAEAKPEHAEADVNKGKIEEASEEESKPEEPAEAKPEHAEADVNKGKIEEASEEESKPEEPAEAKPEHREADVSKDKVEASEEERKPEEPTEAKPEHTEAASKDKAGASKGESKPEEPTEALPEQTEADVEDRSESKPKHSEEKIDTESLQGAGTESEDGLEWSDTVPGDAESGQGDGGWQTSWSDDASEEELPHESWDSNTEDGGNGFEEPVSHGHPDWQEFHHQEPQAIDGHHETWTVHHVWEDGSQEGDDEGTWSESDEGGEVEGDDSMDLGSDGIGDDFQEVERPDTGGFEFDSTPYDDRVMASQACFHTGRSFSLLDAPEHTPSSVKDRTACKAQCAKVHTAAHFVFHEPTKLCHCPPKGVIKTEVGPEFIGGDVGCSGSNIMKKNSMDLPKLGGGFGTTGVASGLMVLVSCGILGAVVALALRRGHGSVGKTRLAASGPDSRPLVCEENEEETCDV</sequence>
<reference evidence="4 5" key="1">
    <citation type="submission" date="2024-02" db="EMBL/GenBank/DDBJ databases">
        <authorList>
            <person name="Chen Y."/>
            <person name="Shah S."/>
            <person name="Dougan E. K."/>
            <person name="Thang M."/>
            <person name="Chan C."/>
        </authorList>
    </citation>
    <scope>NUCLEOTIDE SEQUENCE [LARGE SCALE GENOMIC DNA]</scope>
</reference>
<evidence type="ECO:0000313" key="5">
    <source>
        <dbReference type="Proteomes" id="UP001642484"/>
    </source>
</evidence>
<gene>
    <name evidence="4" type="ORF">CCMP2556_LOCUS52091</name>
</gene>
<evidence type="ECO:0000313" key="4">
    <source>
        <dbReference type="EMBL" id="CAK9112335.1"/>
    </source>
</evidence>
<proteinExistence type="predicted"/>
<feature type="compositionally biased region" description="Acidic residues" evidence="1">
    <location>
        <begin position="198"/>
        <end position="219"/>
    </location>
</feature>
<feature type="compositionally biased region" description="Basic and acidic residues" evidence="1">
    <location>
        <begin position="253"/>
        <end position="299"/>
    </location>
</feature>
<dbReference type="EMBL" id="CAXAMN010027695">
    <property type="protein sequence ID" value="CAK9112335.1"/>
    <property type="molecule type" value="Genomic_DNA"/>
</dbReference>
<name>A0ABP0SJE5_9DINO</name>
<evidence type="ECO:0000256" key="3">
    <source>
        <dbReference type="SAM" id="SignalP"/>
    </source>
</evidence>
<feature type="transmembrane region" description="Helical" evidence="2">
    <location>
        <begin position="747"/>
        <end position="768"/>
    </location>
</feature>
<comment type="caution">
    <text evidence="4">The sequence shown here is derived from an EMBL/GenBank/DDBJ whole genome shotgun (WGS) entry which is preliminary data.</text>
</comment>
<keyword evidence="2" id="KW-0472">Membrane</keyword>
<evidence type="ECO:0000256" key="2">
    <source>
        <dbReference type="SAM" id="Phobius"/>
    </source>
</evidence>
<feature type="region of interest" description="Disordered" evidence="1">
    <location>
        <begin position="190"/>
        <end position="560"/>
    </location>
</feature>
<keyword evidence="2" id="KW-1133">Transmembrane helix</keyword>
<accession>A0ABP0SJE5</accession>
<keyword evidence="3" id="KW-0732">Signal</keyword>
<evidence type="ECO:0000256" key="1">
    <source>
        <dbReference type="SAM" id="MobiDB-lite"/>
    </source>
</evidence>
<feature type="chain" id="PRO_5046375331" evidence="3">
    <location>
        <begin position="19"/>
        <end position="802"/>
    </location>
</feature>
<organism evidence="4 5">
    <name type="scientific">Durusdinium trenchii</name>
    <dbReference type="NCBI Taxonomy" id="1381693"/>
    <lineage>
        <taxon>Eukaryota</taxon>
        <taxon>Sar</taxon>
        <taxon>Alveolata</taxon>
        <taxon>Dinophyceae</taxon>
        <taxon>Suessiales</taxon>
        <taxon>Symbiodiniaceae</taxon>
        <taxon>Durusdinium</taxon>
    </lineage>
</organism>
<keyword evidence="5" id="KW-1185">Reference proteome</keyword>
<feature type="compositionally biased region" description="Low complexity" evidence="1">
    <location>
        <begin position="220"/>
        <end position="231"/>
    </location>
</feature>
<protein>
    <submittedName>
        <fullName evidence="4">Uncharacterized protein</fullName>
    </submittedName>
</protein>
<feature type="compositionally biased region" description="Basic and acidic residues" evidence="1">
    <location>
        <begin position="309"/>
        <end position="457"/>
    </location>
</feature>
<keyword evidence="2" id="KW-0812">Transmembrane</keyword>
<feature type="compositionally biased region" description="Basic and acidic residues" evidence="1">
    <location>
        <begin position="471"/>
        <end position="487"/>
    </location>
</feature>
<feature type="signal peptide" evidence="3">
    <location>
        <begin position="1"/>
        <end position="18"/>
    </location>
</feature>
<feature type="region of interest" description="Disordered" evidence="1">
    <location>
        <begin position="586"/>
        <end position="610"/>
    </location>
</feature>
<feature type="compositionally biased region" description="Acidic residues" evidence="1">
    <location>
        <begin position="587"/>
        <end position="610"/>
    </location>
</feature>